<keyword evidence="3" id="KW-1185">Reference proteome</keyword>
<dbReference type="InterPro" id="IPR011333">
    <property type="entry name" value="SKP1/BTB/POZ_sf"/>
</dbReference>
<evidence type="ECO:0000259" key="1">
    <source>
        <dbReference type="PROSITE" id="PS50097"/>
    </source>
</evidence>
<sequence length="356" mass="40468">MEAITTKMHWETVTYTWEVKDFLDLREMAQNELTDGCTRLESTTFNDFALWLFPNGQKQHNSVNSIDISLMYRGSKDFLVAKWSACFLDEADQPIPRTRLGDPLKKYFRGGDGRRFSYSPSDSSIQKWLVDGALRVKCEIQIAMELTSSRPVRLSTSGVDTFKQDIVRYCERDETRDVSIVCGKEVYKASRFMLAARSEVLHAMLGGKFKEASESEISFDDFPAHIAKQMLDFIHFDRCPLLEGPTKSCRNTSRRKKISDILQLYAAADKYDIRGLGELCQDALIQNMDQQTIVDIMVFAEQISSQKLLQAGQTYLQHTNAWTLWQALRGSGCAASLSIPTSLRLMECPPSDVKLC</sequence>
<evidence type="ECO:0000313" key="2">
    <source>
        <dbReference type="EMBL" id="PHJ16272.1"/>
    </source>
</evidence>
<accession>A0A2C6KID8</accession>
<reference evidence="2 3" key="1">
    <citation type="journal article" date="2017" name="Int. J. Parasitol.">
        <title>The genome of the protozoan parasite Cystoisospora suis and a reverse vaccinology approach to identify vaccine candidates.</title>
        <authorList>
            <person name="Palmieri N."/>
            <person name="Shrestha A."/>
            <person name="Ruttkowski B."/>
            <person name="Beck T."/>
            <person name="Vogl C."/>
            <person name="Tomley F."/>
            <person name="Blake D.P."/>
            <person name="Joachim A."/>
        </authorList>
    </citation>
    <scope>NUCLEOTIDE SEQUENCE [LARGE SCALE GENOMIC DNA]</scope>
    <source>
        <strain evidence="2 3">Wien I</strain>
    </source>
</reference>
<dbReference type="SUPFAM" id="SSF49599">
    <property type="entry name" value="TRAF domain-like"/>
    <property type="match status" value="1"/>
</dbReference>
<dbReference type="Gene3D" id="3.30.710.10">
    <property type="entry name" value="Potassium Channel Kv1.1, Chain A"/>
    <property type="match status" value="1"/>
</dbReference>
<dbReference type="Proteomes" id="UP000221165">
    <property type="component" value="Unassembled WGS sequence"/>
</dbReference>
<dbReference type="PROSITE" id="PS50097">
    <property type="entry name" value="BTB"/>
    <property type="match status" value="1"/>
</dbReference>
<dbReference type="Gene3D" id="2.60.210.10">
    <property type="entry name" value="Apoptosis, Tumor Necrosis Factor Receptor Associated Protein 2, Chain A"/>
    <property type="match status" value="1"/>
</dbReference>
<protein>
    <submittedName>
        <fullName evidence="2">Btb poz domain-containing protein</fullName>
    </submittedName>
</protein>
<dbReference type="PANTHER" id="PTHR24413">
    <property type="entry name" value="SPECKLE-TYPE POZ PROTEIN"/>
    <property type="match status" value="1"/>
</dbReference>
<dbReference type="EMBL" id="MIGC01006310">
    <property type="protein sequence ID" value="PHJ16272.1"/>
    <property type="molecule type" value="Genomic_DNA"/>
</dbReference>
<evidence type="ECO:0000313" key="3">
    <source>
        <dbReference type="Proteomes" id="UP000221165"/>
    </source>
</evidence>
<dbReference type="RefSeq" id="XP_067918001.1">
    <property type="nucleotide sequence ID" value="XM_068070021.1"/>
</dbReference>
<dbReference type="InterPro" id="IPR000210">
    <property type="entry name" value="BTB/POZ_dom"/>
</dbReference>
<dbReference type="OrthoDB" id="10249567at2759"/>
<gene>
    <name evidence="2" type="ORF">CSUI_009912</name>
</gene>
<comment type="caution">
    <text evidence="2">The sequence shown here is derived from an EMBL/GenBank/DDBJ whole genome shotgun (WGS) entry which is preliminary data.</text>
</comment>
<name>A0A2C6KID8_9APIC</name>
<organism evidence="2 3">
    <name type="scientific">Cystoisospora suis</name>
    <dbReference type="NCBI Taxonomy" id="483139"/>
    <lineage>
        <taxon>Eukaryota</taxon>
        <taxon>Sar</taxon>
        <taxon>Alveolata</taxon>
        <taxon>Apicomplexa</taxon>
        <taxon>Conoidasida</taxon>
        <taxon>Coccidia</taxon>
        <taxon>Eucoccidiorida</taxon>
        <taxon>Eimeriorina</taxon>
        <taxon>Sarcocystidae</taxon>
        <taxon>Cystoisospora</taxon>
    </lineage>
</organism>
<dbReference type="VEuPathDB" id="ToxoDB:CSUI_009912"/>
<dbReference type="AlphaFoldDB" id="A0A2C6KID8"/>
<feature type="domain" description="BTB" evidence="1">
    <location>
        <begin position="176"/>
        <end position="243"/>
    </location>
</feature>
<dbReference type="CDD" id="cd18186">
    <property type="entry name" value="BTB_POZ_ZBTB_KLHL-like"/>
    <property type="match status" value="1"/>
</dbReference>
<dbReference type="InterPro" id="IPR008974">
    <property type="entry name" value="TRAF-like"/>
</dbReference>
<dbReference type="SUPFAM" id="SSF54695">
    <property type="entry name" value="POZ domain"/>
    <property type="match status" value="1"/>
</dbReference>
<dbReference type="SMART" id="SM00225">
    <property type="entry name" value="BTB"/>
    <property type="match status" value="1"/>
</dbReference>
<dbReference type="Pfam" id="PF00651">
    <property type="entry name" value="BTB"/>
    <property type="match status" value="1"/>
</dbReference>
<proteinExistence type="predicted"/>
<dbReference type="GeneID" id="94433232"/>